<evidence type="ECO:0000313" key="3">
    <source>
        <dbReference type="Proteomes" id="UP000028501"/>
    </source>
</evidence>
<evidence type="ECO:0000256" key="1">
    <source>
        <dbReference type="SAM" id="Phobius"/>
    </source>
</evidence>
<sequence length="40" mass="4474">MGDKYNLVMSMEIRPVIEIKDLIVLSVGALALLLLQLQMT</sequence>
<keyword evidence="1" id="KW-0472">Membrane</keyword>
<reference evidence="2 3" key="1">
    <citation type="submission" date="2013-07" db="EMBL/GenBank/DDBJ databases">
        <title>Genome of Archaeoglobus fulgidus.</title>
        <authorList>
            <person name="Fiebig A."/>
            <person name="Birkeland N.-K."/>
        </authorList>
    </citation>
    <scope>NUCLEOTIDE SEQUENCE [LARGE SCALE GENOMIC DNA]</scope>
    <source>
        <strain evidence="2 3">DSM 8774</strain>
    </source>
</reference>
<dbReference type="HOGENOM" id="CLU_3282641_0_0_2"/>
<keyword evidence="1" id="KW-0812">Transmembrane</keyword>
<gene>
    <name evidence="2" type="ORF">AFULGI_00005080</name>
</gene>
<name>A0A075WBF6_ARCFL</name>
<dbReference type="KEGG" id="afg:AFULGI_00005080"/>
<keyword evidence="1" id="KW-1133">Transmembrane helix</keyword>
<organism evidence="2 3">
    <name type="scientific">Archaeoglobus fulgidus DSM 8774</name>
    <dbReference type="NCBI Taxonomy" id="1344584"/>
    <lineage>
        <taxon>Archaea</taxon>
        <taxon>Methanobacteriati</taxon>
        <taxon>Methanobacteriota</taxon>
        <taxon>Archaeoglobi</taxon>
        <taxon>Archaeoglobales</taxon>
        <taxon>Archaeoglobaceae</taxon>
        <taxon>Archaeoglobus</taxon>
    </lineage>
</organism>
<evidence type="ECO:0000313" key="2">
    <source>
        <dbReference type="EMBL" id="AIG97316.1"/>
    </source>
</evidence>
<protein>
    <submittedName>
        <fullName evidence="2">Uncharacterized protein</fullName>
    </submittedName>
</protein>
<feature type="transmembrane region" description="Helical" evidence="1">
    <location>
        <begin position="21"/>
        <end position="39"/>
    </location>
</feature>
<proteinExistence type="predicted"/>
<dbReference type="AlphaFoldDB" id="A0A075WBF6"/>
<accession>A0A075WBF6</accession>
<dbReference type="Proteomes" id="UP000028501">
    <property type="component" value="Chromosome"/>
</dbReference>
<dbReference type="EMBL" id="CP006577">
    <property type="protein sequence ID" value="AIG97316.1"/>
    <property type="molecule type" value="Genomic_DNA"/>
</dbReference>